<keyword evidence="2" id="KW-1185">Reference proteome</keyword>
<reference evidence="1 2" key="1">
    <citation type="journal article" date="2022" name="Allergy">
        <title>Genome assembly and annotation of Periplaneta americana reveal a comprehensive cockroach allergen profile.</title>
        <authorList>
            <person name="Wang L."/>
            <person name="Xiong Q."/>
            <person name="Saelim N."/>
            <person name="Wang L."/>
            <person name="Nong W."/>
            <person name="Wan A.T."/>
            <person name="Shi M."/>
            <person name="Liu X."/>
            <person name="Cao Q."/>
            <person name="Hui J.H.L."/>
            <person name="Sookrung N."/>
            <person name="Leung T.F."/>
            <person name="Tungtrongchitr A."/>
            <person name="Tsui S.K.W."/>
        </authorList>
    </citation>
    <scope>NUCLEOTIDE SEQUENCE [LARGE SCALE GENOMIC DNA]</scope>
    <source>
        <strain evidence="1">PWHHKU_190912</strain>
    </source>
</reference>
<protein>
    <submittedName>
        <fullName evidence="1">Uncharacterized protein</fullName>
    </submittedName>
</protein>
<gene>
    <name evidence="1" type="ORF">ANN_11393</name>
</gene>
<organism evidence="1 2">
    <name type="scientific">Periplaneta americana</name>
    <name type="common">American cockroach</name>
    <name type="synonym">Blatta americana</name>
    <dbReference type="NCBI Taxonomy" id="6978"/>
    <lineage>
        <taxon>Eukaryota</taxon>
        <taxon>Metazoa</taxon>
        <taxon>Ecdysozoa</taxon>
        <taxon>Arthropoda</taxon>
        <taxon>Hexapoda</taxon>
        <taxon>Insecta</taxon>
        <taxon>Pterygota</taxon>
        <taxon>Neoptera</taxon>
        <taxon>Polyneoptera</taxon>
        <taxon>Dictyoptera</taxon>
        <taxon>Blattodea</taxon>
        <taxon>Blattoidea</taxon>
        <taxon>Blattidae</taxon>
        <taxon>Blattinae</taxon>
        <taxon>Periplaneta</taxon>
    </lineage>
</organism>
<name>A0ABQ8T4X0_PERAM</name>
<evidence type="ECO:0000313" key="1">
    <source>
        <dbReference type="EMBL" id="KAJ4441537.1"/>
    </source>
</evidence>
<dbReference type="Proteomes" id="UP001148838">
    <property type="component" value="Unassembled WGS sequence"/>
</dbReference>
<comment type="caution">
    <text evidence="1">The sequence shown here is derived from an EMBL/GenBank/DDBJ whole genome shotgun (WGS) entry which is preliminary data.</text>
</comment>
<dbReference type="EMBL" id="JAJSOF020000015">
    <property type="protein sequence ID" value="KAJ4441537.1"/>
    <property type="molecule type" value="Genomic_DNA"/>
</dbReference>
<sequence length="168" mass="19264">VKSVGEKIHVCARFFRKLFSIGQTRVNTISKFIASGKGTSDKRGGDHKIFCQRHTFMKPPLLFNSLPMNVVAKIKPTLNAFSCILAHQEISAKSERSEISELLLTSRVKVERREDVKKLLRLRFGEDWVLQEEPSFFKEAMDLPHATQRDDEEHTCDCLHEESGFCNL</sequence>
<proteinExistence type="predicted"/>
<accession>A0ABQ8T4X0</accession>
<feature type="non-terminal residue" evidence="1">
    <location>
        <position position="1"/>
    </location>
</feature>
<evidence type="ECO:0000313" key="2">
    <source>
        <dbReference type="Proteomes" id="UP001148838"/>
    </source>
</evidence>